<dbReference type="EMBL" id="JACBKZ010000007">
    <property type="protein sequence ID" value="KAF5945191.1"/>
    <property type="molecule type" value="Genomic_DNA"/>
</dbReference>
<sequence>MAKESVSAVYSGVWRLRFSFQILRTSQHLVIYQIKASLFENVPHLRQASRNTGHDVLLWARLGTPLRALVEYVSITHNKPHTFLYYVCIQRKFPELLWSDILW</sequence>
<comment type="caution">
    <text evidence="1">The sequence shown here is derived from an EMBL/GenBank/DDBJ whole genome shotgun (WGS) entry which is preliminary data.</text>
</comment>
<dbReference type="AlphaFoldDB" id="A0A7J7GYZ5"/>
<reference evidence="1 2" key="2">
    <citation type="submission" date="2020-07" db="EMBL/GenBank/DDBJ databases">
        <title>Genome assembly of wild tea tree DASZ reveals pedigree and selection history of tea varieties.</title>
        <authorList>
            <person name="Zhang W."/>
        </authorList>
    </citation>
    <scope>NUCLEOTIDE SEQUENCE [LARGE SCALE GENOMIC DNA]</scope>
    <source>
        <strain evidence="2">cv. G240</strain>
        <tissue evidence="1">Leaf</tissue>
    </source>
</reference>
<accession>A0A7J7GYZ5</accession>
<keyword evidence="2" id="KW-1185">Reference proteome</keyword>
<organism evidence="1 2">
    <name type="scientific">Camellia sinensis</name>
    <name type="common">Tea plant</name>
    <name type="synonym">Thea sinensis</name>
    <dbReference type="NCBI Taxonomy" id="4442"/>
    <lineage>
        <taxon>Eukaryota</taxon>
        <taxon>Viridiplantae</taxon>
        <taxon>Streptophyta</taxon>
        <taxon>Embryophyta</taxon>
        <taxon>Tracheophyta</taxon>
        <taxon>Spermatophyta</taxon>
        <taxon>Magnoliopsida</taxon>
        <taxon>eudicotyledons</taxon>
        <taxon>Gunneridae</taxon>
        <taxon>Pentapetalae</taxon>
        <taxon>asterids</taxon>
        <taxon>Ericales</taxon>
        <taxon>Theaceae</taxon>
        <taxon>Camellia</taxon>
    </lineage>
</organism>
<protein>
    <submittedName>
        <fullName evidence="1">Uncharacterized protein</fullName>
    </submittedName>
</protein>
<dbReference type="Proteomes" id="UP000593564">
    <property type="component" value="Unassembled WGS sequence"/>
</dbReference>
<proteinExistence type="predicted"/>
<evidence type="ECO:0000313" key="2">
    <source>
        <dbReference type="Proteomes" id="UP000593564"/>
    </source>
</evidence>
<gene>
    <name evidence="1" type="ORF">HYC85_015419</name>
</gene>
<reference evidence="2" key="1">
    <citation type="journal article" date="2020" name="Nat. Commun.">
        <title>Genome assembly of wild tea tree DASZ reveals pedigree and selection history of tea varieties.</title>
        <authorList>
            <person name="Zhang W."/>
            <person name="Zhang Y."/>
            <person name="Qiu H."/>
            <person name="Guo Y."/>
            <person name="Wan H."/>
            <person name="Zhang X."/>
            <person name="Scossa F."/>
            <person name="Alseekh S."/>
            <person name="Zhang Q."/>
            <person name="Wang P."/>
            <person name="Xu L."/>
            <person name="Schmidt M.H."/>
            <person name="Jia X."/>
            <person name="Li D."/>
            <person name="Zhu A."/>
            <person name="Guo F."/>
            <person name="Chen W."/>
            <person name="Ni D."/>
            <person name="Usadel B."/>
            <person name="Fernie A.R."/>
            <person name="Wen W."/>
        </authorList>
    </citation>
    <scope>NUCLEOTIDE SEQUENCE [LARGE SCALE GENOMIC DNA]</scope>
    <source>
        <strain evidence="2">cv. G240</strain>
    </source>
</reference>
<evidence type="ECO:0000313" key="1">
    <source>
        <dbReference type="EMBL" id="KAF5945191.1"/>
    </source>
</evidence>
<name>A0A7J7GYZ5_CAMSI</name>